<reference evidence="7 8" key="1">
    <citation type="submission" date="2019-12" db="EMBL/GenBank/DDBJ databases">
        <authorList>
            <person name="Dong K."/>
        </authorList>
    </citation>
    <scope>NUCLEOTIDE SEQUENCE [LARGE SCALE GENOMIC DNA]</scope>
    <source>
        <strain evidence="7 8">JCM 31225</strain>
    </source>
</reference>
<keyword evidence="2 4" id="KW-0472">Membrane</keyword>
<dbReference type="PROSITE" id="PS51257">
    <property type="entry name" value="PROKAR_LIPOPROTEIN"/>
    <property type="match status" value="1"/>
</dbReference>
<comment type="subcellular location">
    <subcellularLocation>
        <location evidence="1">Cell outer membrane</location>
    </subcellularLocation>
</comment>
<dbReference type="PRINTS" id="PR01021">
    <property type="entry name" value="OMPADOMAIN"/>
</dbReference>
<accession>A0A6N8L0P6</accession>
<dbReference type="CDD" id="cd07185">
    <property type="entry name" value="OmpA_C-like"/>
    <property type="match status" value="1"/>
</dbReference>
<evidence type="ECO:0000256" key="2">
    <source>
        <dbReference type="ARBA" id="ARBA00023136"/>
    </source>
</evidence>
<sequence length="337" mass="36717">MRRIFITGLLAASILSSCNNAQQESKQPTDTIVETIDSTASIPETEGSTLDINTIQISTVDLGEFPFFTAPEGSKYINSPKVKAFDVLYIAMPDGSLQAKEGKVFRSYIHPDQQSQVEISNHYLNKSYEDAILTAGGVKLFEGKLDATQTKYYDDNAAYKGDDGSLDVYNNPIKSYIIRRADGDIYIQMEVKSNESGAIQIVQEKPLTQTIQKITSSSIAKDIAEKGKAILYINFDTDKASLKTDGQDVVAEIAKVLQGDAALKLAVEGHTDNTGDAAHNKKLSEERANTVVSALVKAGIDKSRLKASGFGAERPLVANDSEANKAKNRRVELVKQK</sequence>
<evidence type="ECO:0000313" key="8">
    <source>
        <dbReference type="Proteomes" id="UP000435036"/>
    </source>
</evidence>
<feature type="domain" description="OmpA-like" evidence="6">
    <location>
        <begin position="222"/>
        <end position="337"/>
    </location>
</feature>
<feature type="signal peptide" evidence="5">
    <location>
        <begin position="1"/>
        <end position="21"/>
    </location>
</feature>
<dbReference type="Gene3D" id="3.30.1330.60">
    <property type="entry name" value="OmpA-like domain"/>
    <property type="match status" value="1"/>
</dbReference>
<protein>
    <submittedName>
        <fullName evidence="7">OmpA family protein</fullName>
    </submittedName>
</protein>
<dbReference type="InterPro" id="IPR006665">
    <property type="entry name" value="OmpA-like"/>
</dbReference>
<dbReference type="PANTHER" id="PTHR30329">
    <property type="entry name" value="STATOR ELEMENT OF FLAGELLAR MOTOR COMPLEX"/>
    <property type="match status" value="1"/>
</dbReference>
<keyword evidence="5" id="KW-0732">Signal</keyword>
<keyword evidence="8" id="KW-1185">Reference proteome</keyword>
<dbReference type="OrthoDB" id="9792021at2"/>
<dbReference type="InterPro" id="IPR036737">
    <property type="entry name" value="OmpA-like_sf"/>
</dbReference>
<organism evidence="7 8">
    <name type="scientific">Sphingobacterium humi</name>
    <dbReference type="NCBI Taxonomy" id="1796905"/>
    <lineage>
        <taxon>Bacteria</taxon>
        <taxon>Pseudomonadati</taxon>
        <taxon>Bacteroidota</taxon>
        <taxon>Sphingobacteriia</taxon>
        <taxon>Sphingobacteriales</taxon>
        <taxon>Sphingobacteriaceae</taxon>
        <taxon>Sphingobacterium</taxon>
    </lineage>
</organism>
<dbReference type="RefSeq" id="WP_160368801.1">
    <property type="nucleotide sequence ID" value="NZ_WSQA01000005.1"/>
</dbReference>
<dbReference type="AlphaFoldDB" id="A0A6N8L0P6"/>
<evidence type="ECO:0000256" key="3">
    <source>
        <dbReference type="ARBA" id="ARBA00023237"/>
    </source>
</evidence>
<comment type="caution">
    <text evidence="7">The sequence shown here is derived from an EMBL/GenBank/DDBJ whole genome shotgun (WGS) entry which is preliminary data.</text>
</comment>
<gene>
    <name evidence="7" type="ORF">GQF63_08520</name>
</gene>
<dbReference type="GO" id="GO:0009279">
    <property type="term" value="C:cell outer membrane"/>
    <property type="evidence" value="ECO:0007669"/>
    <property type="project" value="UniProtKB-SubCell"/>
</dbReference>
<feature type="chain" id="PRO_5027031356" evidence="5">
    <location>
        <begin position="22"/>
        <end position="337"/>
    </location>
</feature>
<evidence type="ECO:0000259" key="6">
    <source>
        <dbReference type="PROSITE" id="PS51123"/>
    </source>
</evidence>
<evidence type="ECO:0000256" key="5">
    <source>
        <dbReference type="SAM" id="SignalP"/>
    </source>
</evidence>
<dbReference type="EMBL" id="WSQA01000005">
    <property type="protein sequence ID" value="MVZ62061.1"/>
    <property type="molecule type" value="Genomic_DNA"/>
</dbReference>
<dbReference type="SUPFAM" id="SSF103088">
    <property type="entry name" value="OmpA-like"/>
    <property type="match status" value="1"/>
</dbReference>
<evidence type="ECO:0000256" key="4">
    <source>
        <dbReference type="PROSITE-ProRule" id="PRU00473"/>
    </source>
</evidence>
<dbReference type="PANTHER" id="PTHR30329:SF21">
    <property type="entry name" value="LIPOPROTEIN YIAD-RELATED"/>
    <property type="match status" value="1"/>
</dbReference>
<name>A0A6N8L0P6_9SPHI</name>
<keyword evidence="3" id="KW-0998">Cell outer membrane</keyword>
<dbReference type="PROSITE" id="PS51123">
    <property type="entry name" value="OMPA_2"/>
    <property type="match status" value="1"/>
</dbReference>
<dbReference type="Proteomes" id="UP000435036">
    <property type="component" value="Unassembled WGS sequence"/>
</dbReference>
<evidence type="ECO:0000256" key="1">
    <source>
        <dbReference type="ARBA" id="ARBA00004442"/>
    </source>
</evidence>
<dbReference type="InterPro" id="IPR006664">
    <property type="entry name" value="OMP_bac"/>
</dbReference>
<evidence type="ECO:0000313" key="7">
    <source>
        <dbReference type="EMBL" id="MVZ62061.1"/>
    </source>
</evidence>
<dbReference type="Pfam" id="PF00691">
    <property type="entry name" value="OmpA"/>
    <property type="match status" value="1"/>
</dbReference>
<proteinExistence type="predicted"/>
<dbReference type="InterPro" id="IPR050330">
    <property type="entry name" value="Bact_OuterMem_StrucFunc"/>
</dbReference>